<evidence type="ECO:0000313" key="4">
    <source>
        <dbReference type="Proteomes" id="UP000176037"/>
    </source>
</evidence>
<evidence type="ECO:0000256" key="2">
    <source>
        <dbReference type="SAM" id="SignalP"/>
    </source>
</evidence>
<comment type="caution">
    <text evidence="3">The sequence shown here is derived from an EMBL/GenBank/DDBJ whole genome shotgun (WGS) entry which is preliminary data.</text>
</comment>
<dbReference type="Proteomes" id="UP000176037">
    <property type="component" value="Unassembled WGS sequence"/>
</dbReference>
<feature type="region of interest" description="Disordered" evidence="1">
    <location>
        <begin position="205"/>
        <end position="235"/>
    </location>
</feature>
<gene>
    <name evidence="3" type="ORF">BFC17_14190</name>
</gene>
<proteinExistence type="predicted"/>
<organism evidence="3 4">
    <name type="scientific">Alteromonas lipolytica</name>
    <dbReference type="NCBI Taxonomy" id="1856405"/>
    <lineage>
        <taxon>Bacteria</taxon>
        <taxon>Pseudomonadati</taxon>
        <taxon>Pseudomonadota</taxon>
        <taxon>Gammaproteobacteria</taxon>
        <taxon>Alteromonadales</taxon>
        <taxon>Alteromonadaceae</taxon>
        <taxon>Alteromonas/Salinimonas group</taxon>
        <taxon>Alteromonas</taxon>
    </lineage>
</organism>
<reference evidence="3 4" key="1">
    <citation type="submission" date="2016-09" db="EMBL/GenBank/DDBJ databases">
        <title>Alteromonas lipolytica, a new species isolated from sea water.</title>
        <authorList>
            <person name="Wu Y.-H."/>
            <person name="Cheng H."/>
            <person name="Xu X.-W."/>
        </authorList>
    </citation>
    <scope>NUCLEOTIDE SEQUENCE [LARGE SCALE GENOMIC DNA]</scope>
    <source>
        <strain evidence="3 4">JW12</strain>
    </source>
</reference>
<feature type="signal peptide" evidence="2">
    <location>
        <begin position="1"/>
        <end position="23"/>
    </location>
</feature>
<dbReference type="OrthoDB" id="9829583at2"/>
<feature type="chain" id="PRO_5009214148" evidence="2">
    <location>
        <begin position="24"/>
        <end position="352"/>
    </location>
</feature>
<dbReference type="EMBL" id="MJIC01000010">
    <property type="protein sequence ID" value="OFI34726.1"/>
    <property type="molecule type" value="Genomic_DNA"/>
</dbReference>
<accession>A0A1E8FG59</accession>
<dbReference type="RefSeq" id="WP_070175644.1">
    <property type="nucleotide sequence ID" value="NZ_BMJR01000001.1"/>
</dbReference>
<name>A0A1E8FG59_9ALTE</name>
<protein>
    <submittedName>
        <fullName evidence="3">Uncharacterized protein</fullName>
    </submittedName>
</protein>
<sequence>MKKTTLVFVQLLMYLMLSVTASANELDSLKGDKLYQAIIAKYQPDNLITLSSNPDVETASQWSNQYLALIKTSRIEDARYISEAVSAGRLTPSHVALFDQQINNDWFNQAIAQVQQLYIQVETQVARASGIAPVISQLDESTAQAMLNMEGSPFANAGETLDTAVSAVNIASVLDELTGVDNKAGREQQLAEFIAARDKFSQLTGYPQKSPVSGQTAATKEQQQPPATADSPASLNTTAQYPITRKRNNPKSLHIYVNGSKYSEITRKGEVWFGGTSGGWVEDDGDIYVKSNFKGGFEDDGQVWSSARSLGSIEKNGDVWYRGSKVATFKPDGKFIISGGDYGHLEGKGDWR</sequence>
<evidence type="ECO:0000313" key="3">
    <source>
        <dbReference type="EMBL" id="OFI34726.1"/>
    </source>
</evidence>
<dbReference type="STRING" id="1856405.BFC17_14190"/>
<dbReference type="AlphaFoldDB" id="A0A1E8FG59"/>
<evidence type="ECO:0000256" key="1">
    <source>
        <dbReference type="SAM" id="MobiDB-lite"/>
    </source>
</evidence>
<keyword evidence="2" id="KW-0732">Signal</keyword>
<keyword evidence="4" id="KW-1185">Reference proteome</keyword>